<dbReference type="Pfam" id="PF00248">
    <property type="entry name" value="Aldo_ket_red"/>
    <property type="match status" value="1"/>
</dbReference>
<dbReference type="SUPFAM" id="SSF51430">
    <property type="entry name" value="NAD(P)-linked oxidoreductase"/>
    <property type="match status" value="1"/>
</dbReference>
<organism evidence="5 6">
    <name type="scientific">Seminavis robusta</name>
    <dbReference type="NCBI Taxonomy" id="568900"/>
    <lineage>
        <taxon>Eukaryota</taxon>
        <taxon>Sar</taxon>
        <taxon>Stramenopiles</taxon>
        <taxon>Ochrophyta</taxon>
        <taxon>Bacillariophyta</taxon>
        <taxon>Bacillariophyceae</taxon>
        <taxon>Bacillariophycidae</taxon>
        <taxon>Naviculales</taxon>
        <taxon>Naviculaceae</taxon>
        <taxon>Seminavis</taxon>
    </lineage>
</organism>
<name>A0A9N8EP48_9STRA</name>
<dbReference type="PRINTS" id="PR00069">
    <property type="entry name" value="ALDKETRDTASE"/>
</dbReference>
<dbReference type="PANTHER" id="PTHR43827:SF14">
    <property type="entry name" value="NADP-DEPENDENT OXIDOREDUCTASE DOMAIN-CONTAINING PROTEIN"/>
    <property type="match status" value="1"/>
</dbReference>
<feature type="active site" description="Proton donor" evidence="1">
    <location>
        <position position="37"/>
    </location>
</feature>
<sequence length="282" mass="31486">MPLVGAGTWQYNDTIAYQSVCKALQAGYTMIDTAWGYKNQVGVGLAIKDCWQGRREDLFVLTKVPGGLTPGETTAMHYQNLWELQLDYVDHLMVHFPSDWEQEHTGKQQRQDEWKALEELYHSDKTRSIGISHYCAQHIDDILEIAKIKPTLNQVEYHVGAKGVDNNVMHKCAQEGILFMSFSPLCGPCQLDSPDDSLVTGKLVTEIASHYPNKTGAQVALRFIVQQALDRPMVAGVIPKSNNAQHIAQNMDIFDFELTQDDMALLTAAQKPKPEPGDCAVP</sequence>
<evidence type="ECO:0000259" key="4">
    <source>
        <dbReference type="Pfam" id="PF00248"/>
    </source>
</evidence>
<dbReference type="OrthoDB" id="416253at2759"/>
<evidence type="ECO:0000256" key="3">
    <source>
        <dbReference type="PIRSR" id="PIRSR000097-3"/>
    </source>
</evidence>
<dbReference type="Proteomes" id="UP001153069">
    <property type="component" value="Unassembled WGS sequence"/>
</dbReference>
<feature type="site" description="Lowers pKa of active site Tyr" evidence="3">
    <location>
        <position position="63"/>
    </location>
</feature>
<comment type="caution">
    <text evidence="5">The sequence shown here is derived from an EMBL/GenBank/DDBJ whole genome shotgun (WGS) entry which is preliminary data.</text>
</comment>
<feature type="binding site" evidence="2">
    <location>
        <position position="95"/>
    </location>
    <ligand>
        <name>substrate</name>
    </ligand>
</feature>
<keyword evidence="6" id="KW-1185">Reference proteome</keyword>
<proteinExistence type="predicted"/>
<feature type="domain" description="NADP-dependent oxidoreductase" evidence="4">
    <location>
        <begin position="6"/>
        <end position="269"/>
    </location>
</feature>
<accession>A0A9N8EP48</accession>
<protein>
    <submittedName>
        <fullName evidence="5">Probable NAD(P)H-dependent D-xylose reductase xyl1</fullName>
    </submittedName>
</protein>
<dbReference type="Gene3D" id="3.20.20.100">
    <property type="entry name" value="NADP-dependent oxidoreductase domain"/>
    <property type="match status" value="1"/>
</dbReference>
<dbReference type="PANTHER" id="PTHR43827">
    <property type="entry name" value="2,5-DIKETO-D-GLUCONIC ACID REDUCTASE"/>
    <property type="match status" value="1"/>
</dbReference>
<evidence type="ECO:0000256" key="2">
    <source>
        <dbReference type="PIRSR" id="PIRSR000097-2"/>
    </source>
</evidence>
<dbReference type="InterPro" id="IPR023210">
    <property type="entry name" value="NADP_OxRdtase_dom"/>
</dbReference>
<dbReference type="EMBL" id="CAICTM010001567">
    <property type="protein sequence ID" value="CAB9524691.1"/>
    <property type="molecule type" value="Genomic_DNA"/>
</dbReference>
<gene>
    <name evidence="5" type="ORF">SEMRO_1569_G283180.1</name>
</gene>
<dbReference type="AlphaFoldDB" id="A0A9N8EP48"/>
<evidence type="ECO:0000256" key="1">
    <source>
        <dbReference type="PIRSR" id="PIRSR000097-1"/>
    </source>
</evidence>
<evidence type="ECO:0000313" key="5">
    <source>
        <dbReference type="EMBL" id="CAB9524691.1"/>
    </source>
</evidence>
<evidence type="ECO:0000313" key="6">
    <source>
        <dbReference type="Proteomes" id="UP001153069"/>
    </source>
</evidence>
<dbReference type="GO" id="GO:0016491">
    <property type="term" value="F:oxidoreductase activity"/>
    <property type="evidence" value="ECO:0007669"/>
    <property type="project" value="InterPro"/>
</dbReference>
<dbReference type="InterPro" id="IPR020471">
    <property type="entry name" value="AKR"/>
</dbReference>
<dbReference type="InterPro" id="IPR036812">
    <property type="entry name" value="NAD(P)_OxRdtase_dom_sf"/>
</dbReference>
<dbReference type="PIRSF" id="PIRSF000097">
    <property type="entry name" value="AKR"/>
    <property type="match status" value="1"/>
</dbReference>
<dbReference type="CDD" id="cd19071">
    <property type="entry name" value="AKR_AKR1-5-like"/>
    <property type="match status" value="1"/>
</dbReference>
<reference evidence="5" key="1">
    <citation type="submission" date="2020-06" db="EMBL/GenBank/DDBJ databases">
        <authorList>
            <consortium name="Plant Systems Biology data submission"/>
        </authorList>
    </citation>
    <scope>NUCLEOTIDE SEQUENCE</scope>
    <source>
        <strain evidence="5">D6</strain>
    </source>
</reference>